<evidence type="ECO:0000256" key="1">
    <source>
        <dbReference type="SAM" id="MobiDB-lite"/>
    </source>
</evidence>
<name>A0A6A4TYL6_SCOMX</name>
<dbReference type="Proteomes" id="UP000438429">
    <property type="component" value="Unassembled WGS sequence"/>
</dbReference>
<evidence type="ECO:0000313" key="3">
    <source>
        <dbReference type="Proteomes" id="UP000438429"/>
    </source>
</evidence>
<feature type="region of interest" description="Disordered" evidence="1">
    <location>
        <begin position="100"/>
        <end position="135"/>
    </location>
</feature>
<accession>A0A6A4TYL6</accession>
<reference evidence="2 3" key="1">
    <citation type="submission" date="2019-06" db="EMBL/GenBank/DDBJ databases">
        <title>Draft genomes of female and male turbot (Scophthalmus maximus).</title>
        <authorList>
            <person name="Xu H."/>
            <person name="Xu X.-W."/>
            <person name="Shao C."/>
            <person name="Chen S."/>
        </authorList>
    </citation>
    <scope>NUCLEOTIDE SEQUENCE [LARGE SCALE GENOMIC DNA]</scope>
    <source>
        <strain evidence="2">Ysfricsl-2016a</strain>
        <tissue evidence="2">Blood</tissue>
    </source>
</reference>
<comment type="caution">
    <text evidence="2">The sequence shown here is derived from an EMBL/GenBank/DDBJ whole genome shotgun (WGS) entry which is preliminary data.</text>
</comment>
<feature type="compositionally biased region" description="Polar residues" evidence="1">
    <location>
        <begin position="117"/>
        <end position="126"/>
    </location>
</feature>
<dbReference type="EMBL" id="VEVO01000001">
    <property type="protein sequence ID" value="KAF0047581.1"/>
    <property type="molecule type" value="Genomic_DNA"/>
</dbReference>
<feature type="region of interest" description="Disordered" evidence="1">
    <location>
        <begin position="206"/>
        <end position="232"/>
    </location>
</feature>
<dbReference type="PROSITE" id="PS51257">
    <property type="entry name" value="PROKAR_LIPOPROTEIN"/>
    <property type="match status" value="1"/>
</dbReference>
<organism evidence="2 3">
    <name type="scientific">Scophthalmus maximus</name>
    <name type="common">Turbot</name>
    <name type="synonym">Psetta maxima</name>
    <dbReference type="NCBI Taxonomy" id="52904"/>
    <lineage>
        <taxon>Eukaryota</taxon>
        <taxon>Metazoa</taxon>
        <taxon>Chordata</taxon>
        <taxon>Craniata</taxon>
        <taxon>Vertebrata</taxon>
        <taxon>Euteleostomi</taxon>
        <taxon>Actinopterygii</taxon>
        <taxon>Neopterygii</taxon>
        <taxon>Teleostei</taxon>
        <taxon>Neoteleostei</taxon>
        <taxon>Acanthomorphata</taxon>
        <taxon>Carangaria</taxon>
        <taxon>Pleuronectiformes</taxon>
        <taxon>Pleuronectoidei</taxon>
        <taxon>Scophthalmidae</taxon>
        <taxon>Scophthalmus</taxon>
    </lineage>
</organism>
<feature type="region of interest" description="Disordered" evidence="1">
    <location>
        <begin position="26"/>
        <end position="46"/>
    </location>
</feature>
<gene>
    <name evidence="2" type="ORF">F2P81_001214</name>
</gene>
<evidence type="ECO:0000313" key="2">
    <source>
        <dbReference type="EMBL" id="KAF0047581.1"/>
    </source>
</evidence>
<dbReference type="AlphaFoldDB" id="A0A6A4TYL6"/>
<proteinExistence type="predicted"/>
<sequence length="232" mass="26145">MTKEKNLISVNAVHFQLVATGCEQLSADPRPSHLSPGGFDEEKSEDSDWIRGLNAVPFEMVAFQDFKNCTPSLKTFTRFVLSHGASVRFKHRDFWNTMTNKETANKDTQRRRRQQHGVGSTVSQSEAGGGSTAEARRRYGRRYFSSELLTKSQHHFGDNRNLYSQTVYFFGMKTNLCVLAIGKLGGRFCGAYTLCRTQKGPERAANVGLNFDSTRDLPRSRGMPQRVPKPNN</sequence>
<protein>
    <submittedName>
        <fullName evidence="2">Uncharacterized protein</fullName>
    </submittedName>
</protein>